<comment type="caution">
    <text evidence="1">The sequence shown here is derived from an EMBL/GenBank/DDBJ whole genome shotgun (WGS) entry which is preliminary data.</text>
</comment>
<dbReference type="RefSeq" id="WP_101880180.1">
    <property type="nucleotide sequence ID" value="NZ_JADNOC010000032.1"/>
</dbReference>
<gene>
    <name evidence="1" type="ORF">CDL18_13580</name>
</gene>
<dbReference type="Proteomes" id="UP000234849">
    <property type="component" value="Unassembled WGS sequence"/>
</dbReference>
<evidence type="ECO:0000313" key="1">
    <source>
        <dbReference type="EMBL" id="PLT52840.1"/>
    </source>
</evidence>
<accession>A0A2N5NEZ2</accession>
<name>A0A2N5NEZ2_MEDGN</name>
<evidence type="ECO:0000313" key="2">
    <source>
        <dbReference type="Proteomes" id="UP000234849"/>
    </source>
</evidence>
<reference evidence="1 2" key="1">
    <citation type="journal article" date="2017" name="Genome Med.">
        <title>A novel Ruminococcus gnavus clade enriched in inflammatory bowel disease patients.</title>
        <authorList>
            <person name="Hall A.B."/>
            <person name="Yassour M."/>
            <person name="Sauk J."/>
            <person name="Garner A."/>
            <person name="Jiang X."/>
            <person name="Arthur T."/>
            <person name="Lagoudas G.K."/>
            <person name="Vatanen T."/>
            <person name="Fornelos N."/>
            <person name="Wilson R."/>
            <person name="Bertha M."/>
            <person name="Cohen M."/>
            <person name="Garber J."/>
            <person name="Khalili H."/>
            <person name="Gevers D."/>
            <person name="Ananthakrishnan A.N."/>
            <person name="Kugathasan S."/>
            <person name="Lander E.S."/>
            <person name="Blainey P."/>
            <person name="Vlamakis H."/>
            <person name="Xavier R.J."/>
            <person name="Huttenhower C."/>
        </authorList>
    </citation>
    <scope>NUCLEOTIDE SEQUENCE [LARGE SCALE GENOMIC DNA]</scope>
    <source>
        <strain evidence="1 2">RJX1118</strain>
    </source>
</reference>
<organism evidence="1 2">
    <name type="scientific">Mediterraneibacter gnavus</name>
    <name type="common">Ruminococcus gnavus</name>
    <dbReference type="NCBI Taxonomy" id="33038"/>
    <lineage>
        <taxon>Bacteria</taxon>
        <taxon>Bacillati</taxon>
        <taxon>Bacillota</taxon>
        <taxon>Clostridia</taxon>
        <taxon>Lachnospirales</taxon>
        <taxon>Lachnospiraceae</taxon>
        <taxon>Mediterraneibacter</taxon>
    </lineage>
</organism>
<dbReference type="AlphaFoldDB" id="A0A2N5NEZ2"/>
<sequence>MITPLKKTALHDLLNKPVLFDANIFMVGISDRVSDKNCSFENMKKLYIEPLFESFTDIYIHEEVYKELDDESKAFVDTYTGKNVTIVNEGNLYGRDPKYTTIFNNIAGHELVNYVRGRSKDCGEVYSLAYAAYYNMNFFCSKEIMVDNVAHELEDLKDIDIITFDIILLSAYVYYAKKNDNSNSKGLKSMYKKYCADVIKRHGLPPTLGEYIKATQDYL</sequence>
<dbReference type="EMBL" id="NIHM01000024">
    <property type="protein sequence ID" value="PLT52840.1"/>
    <property type="molecule type" value="Genomic_DNA"/>
</dbReference>
<protein>
    <submittedName>
        <fullName evidence="1">Uncharacterized protein</fullName>
    </submittedName>
</protein>
<proteinExistence type="predicted"/>